<dbReference type="EMBL" id="JAWXVI010000004">
    <property type="protein sequence ID" value="MDX6189434.1"/>
    <property type="molecule type" value="Genomic_DNA"/>
</dbReference>
<dbReference type="InterPro" id="IPR000601">
    <property type="entry name" value="PKD_dom"/>
</dbReference>
<name>A0ABU4RA46_9FLAO</name>
<feature type="domain" description="PKD" evidence="2">
    <location>
        <begin position="3040"/>
        <end position="3103"/>
    </location>
</feature>
<reference evidence="3 4" key="1">
    <citation type="submission" date="2023-11" db="EMBL/GenBank/DDBJ databases">
        <title>Unpublished Manusciprt.</title>
        <authorList>
            <person name="Saticioglu I.B."/>
            <person name="Ay H."/>
            <person name="Ajmi N."/>
            <person name="Altun S."/>
            <person name="Duman M."/>
        </authorList>
    </citation>
    <scope>NUCLEOTIDE SEQUENCE [LARGE SCALE GENOMIC DNA]</scope>
    <source>
        <strain evidence="3 4">Fl-318</strain>
    </source>
</reference>
<dbReference type="Proteomes" id="UP001273350">
    <property type="component" value="Unassembled WGS sequence"/>
</dbReference>
<dbReference type="Pfam" id="PF13573">
    <property type="entry name" value="SprB"/>
    <property type="match status" value="46"/>
</dbReference>
<dbReference type="Gene3D" id="2.60.40.740">
    <property type="match status" value="26"/>
</dbReference>
<evidence type="ECO:0000256" key="1">
    <source>
        <dbReference type="SAM" id="MobiDB-lite"/>
    </source>
</evidence>
<accession>A0ABU4RA46</accession>
<sequence>MLSASATATDENGPTTSDGTVSVTANGGVGPYTYLWNTGATTAQVTGLDMGTYTVIVTDTNGCTATASATVNSGTCLMLAATATSTAVNCFGTSTGTVSVSVTGGSGNFTYLWNNGATTATVNNLPAGNYSVTVTDTTTLCTTTSSAEVQSPLALTLQAGATQVLCNGQNNGSIDITVSGGTAPYTYVWSTTNGTGLIAVNEDQVNLGAGTYSVTATDIKGCTVTESITITQPVQLTLSENTGAHQEASCTGSATGGFTVVATGGTTPYLYSIDNFATSNATGIFSGLTAGGYVIAVRDAGDCQTSIPISVTEPSNNLTTNLSKQNATVANSCGNGSATVTASGGTAPYTYLWSNASTTQSITGLTAGAYSVTVTDVNGCTYTQSIVVDCTSNGCDAVIQLGTVTNVLCAGTSTGSATVSANSASRPGAVFTFTWSDGTVTTGTTSTINNKAAGTYTVAVTINGTVCDAVEESITITEPANLLSASATATDEQNAAANNGSVRVTALGGKAPYTYLWNTGATTAQVTGLDAGTYNVTVTDANGCTTTASAKVNDGTCLMLSAMSSSTAVSCNNSSTGSVSASVTGGSGNFGYLWNTGATTATVSNLTAGTYSVTVTDNTTLCTTTSSVTVQSPLALSLGYGSTAVLCNAQNNGSIDITVSGGATPYTYAWSTTNGSAVVVTQEDQVALGGGTYDVVVTDANGCTLNQSIVVSEPATLTIVENTGAHQQVLCSAGATGSFTVTASGGNAPYLYSIDNFATSNTTGVFSSLSAGSYTVKVKDANDCQGSLSILISEPATALTANLSKQNATTAQSCSNGSATVNATGGTAPYTYLWSNGGTTATITGLTNGAYSVTVTDTNGCTFTESVVVDCVNTCDAVVTVGTVTNVLCTGTATGAITVNASSALRPGAVFTFTWSDGTITTGTSSTISNKAAGTYTVGVTINGTVCDAVEESITITEPASMLSASATATDENGPATSDGTVSVTASGGVGPYTYLWNTGATTAQVTGLDMGTYTVTVTDTNGCTATASATVNSGTCLMLAATATSTGVTCFGTSTGTVSVSVSGGSGNFTYLWNNGATTATVNNLAAGNYSVTVTDTTTLCTTTSSAEVQSPLALTLQAGATQVLCNGQNNGSIDITVSGGTAPYTYAWSTTNGTGLVAANEDQVNLGAGTYNVTATDSKGCTVTESITITQPVQLTLSENTGAHQEASCTGSATGGFTVVATGGTTPYLYSIDNFATSNSTGIFSGLTAGGYVVVVRDAGDCQTSIPISVTEPSNNLTANLSKQNATVANSCGNGSATVTASGGTAPYTYLWSNAATTQSITGLTAGAYSVTVTDANGCTFNESIVVDCTSNGCDAVVQLGTVTNVLCAGTSTGSATVSANSVSRPGAVFTFTWSDGTVATGTTSTINNKAAGTYTVAVTINGTVCDAVEESITITEPANLLSASATATDEQNAAANNGSVRVTALGGKAPYTYLWNTGATTAQVTGLDAGTYNVTVTDANGCTTTATAKVNDGTCLMLSAMSSSTAVSCFGSSTGSVSVSVTGGSGNFGYLWNTGATTATVSNLTAGAYSVTVTDNTTLCTTISSVTVQSPLALSLGYGSTGVLCNGQNNGSIDITVSGGATPYAYAWSTTNGSAVVATQEDQVALGGGTYDVVVTDANGCTLNQSIVVSEPATLTLAENTGAHQQVLCSAGATGGFTVTASGGNAPYLYSIDNFATSNSTGVFSSLAAGSYTVKVKDANDCQGSLSILISEPATALTANLSKQNATTAQNCSNGSATVTATGGTAPYTYLWSNGGTTATITGLLNGTYSVTVTDTNGCTFTESVVVDCVNTCDAVVTVGTITNVLCTGTATGAITVNASSALRPGAVFTFTWSDGTITTGTSSTISNKVAGTYTVGVTINGTVCDAVEESITITEPASMLSASATATDENGPTTSDGTVSVTASGGVGPYTYLWNTGATTAQVTGLDMGTYTVTVTDTNGCTATASATVNSGTCLMLAATATSTGVNCFGTSTGTVSVSVSGGSGNFTYLWNTGATTATVNNLPAGNYSVTVTDTTTLCTTTSSAEVQSPLALTLQSGATQVLCNGQNNGSVDITVSGGTAPYTYAWSSTNGSGLIAANEDQVNLGAGTYNVTATDSKGCTVTESITITQPVQLTLSENTGAHQEASCTGSATGSFTVVATGGTTPYLYSIDNFATSNATGVFSGLESGSYTVSVRDAGDCQTSVAILISEPSSALTANLTKQNATTAQGCADGKASVTATGGTLPYSYLWNTGATTASITGLTAGAYSVTVTDGNGCTFNESVVVDCVNNCDATVTVGTVTNVLCVGAATGSITVNATSVLHPGAVFTFTWSDGTVTTGSSSTINNKAAGTYTVAVTINGTVCDAVEESITITEPASLLSASATATDELGPTTSDGTVSVTASGGVSPYTYLWNTGATTAQVTGLDMGTYTVTVTDANGCTATASATVNAGTCLMLAATSGSTAVSCFGTNTGTVHVSVTGGSGNFGYLWNTGATTATVSNLTAGTYSVTVTDNTTLCTTTSNVTVQSPLALSLGYGATAVLCNGQNNGSIDITVSGGTMPYVYAWTTADGSGLTPTQEDQVALGGGTYNVVVTDANGCTINQSIVVSEPASLILTENTAAHQQVLCSGGATGSFTVTTTGGNAPYLYSIDNFATSNTTGVFSSLTAGSYTVKVKDGNDCQGANLTIVITEPATALTANLSKQNATTANSCSNGTATVTATGGTAPYTYLWSNGGTTATITGLTNNTYSVTVTDTNGCTFTESVVVDCVDTCDAVVQFGTVTNVLCAGTATGSATVSASSALRPGAVFTFTWSDGTITTGTSSTISNKAAGTYTVSVTINGTACDAVQESITITEPVTMLSANATATDENGPTTNDGTVSVTANGGVGPYTYLWNTGATTAQVTGLDQGTYNVTVTDANGCTATASATVNNGTCLMLTATASSTAVSCFGTSTGTVSVSVSGGSGNFTYLWNNGATTATVNNLPAGNYSVTVTDTTTLCTTTSSAEVQSPLAISLGYGTTAVSCNGQNNGSIDITVSGGTTPYAYAWTTSDGSGLAPTQEDQVNLSAGTYNVTVIDANGCIFNQSIVVSEPASLILTENTGAHQQVSCTGGAAGSFTVTATGGTTPYLYSIDNFATSNTTGIFSGLTAGSYIVKVKDASGCQGGSLSIVILEPSSSLIVNLSKQNATTDQGCNNGTALVTATGGTVPYSYLWSNGGTTPTITGLAAGIYNVTVTDKNGCTFTESVVVDCVNNCDAIVQLGAVTNVLCVGSATGSATVSASSASRPGAVFTFTWSDGTVTTGTSSTLSNKPAGTYTVAVTINGTVCDAVEESITITEPASMLSATATATDERGPTTNDGTATVTVLGGKAPYTYLWNIGATTAQVTGLDAGTYNVTVTDANGCTTTASATVNNGTCLMLAAMTSSTAVSCFGSSTGSVSVSVTGGSGSFSYSWNTPANNTTATVNNVPAGTYQVTVTDTTTLCTTTSSVTVQSPLGLSLGYGATAVLCHGQHNGSIDITVGGGNTPYTYAWSTVNGSGLVATQEDQFNLSAGTYNVSVTDSKGCTTSESIVISEPTEIVLTEAATGHTNVTCTTTSNGSFKVTATGGIGGYIYSIDNFATSNTTGIFSGLTAGDYTVQVSDNGGCTNTVPLKITISESCIKAVKTATVVDNGNGITGLGDTVNYTITVKNTGNINLNSITLVDSLTDGNGATLTLATGPTFQSADQGSTLGNLLVGETATYLASYVITQSDVDSNAISNTVLVSGKDPVGTPVTDITDNGNDTDGNTTDDPTKINFTAIPVIKAVKTATVVDNGDGITGAGDTINYTITVKNIGAVLVQSLILDDQLTDGNGNALTLTTGPTFQSANQGSAEGTLKVGETATYRANYLITVQNIANGSINNSVIANGVDTKNVKVSDKSDNGNDTDGNTVDDPTVIVLRELKPTISLSKTGTFNDENKDGFASVGETISYAFEIVNTGQVDLFDIDLKDDLPGIVLSGSHIDELLVGQRSVGVLTAIYAITATDIRQGFVMNQAITIGADGKGNLVSDFSDDPNDPTNKDLNNDGNPDDPTIVNLVRVKLIIPDIITPGGDGHNDKWIIPGLELYPNNTVEIYNRWGIKVFGADGYGSRGALFEGYSDGRVTIDRNKKLPTGTYYYVLHYVDEFGESHDMAGPLYVMPD</sequence>
<proteinExistence type="predicted"/>
<keyword evidence="4" id="KW-1185">Reference proteome</keyword>
<gene>
    <name evidence="3" type="ORF">SGQ83_08755</name>
</gene>
<dbReference type="InterPro" id="IPR055354">
    <property type="entry name" value="DUF7507"/>
</dbReference>
<evidence type="ECO:0000259" key="2">
    <source>
        <dbReference type="PROSITE" id="PS50093"/>
    </source>
</evidence>
<dbReference type="SMART" id="SM00089">
    <property type="entry name" value="PKD"/>
    <property type="match status" value="19"/>
</dbReference>
<dbReference type="InterPro" id="IPR022409">
    <property type="entry name" value="PKD/Chitinase_dom"/>
</dbReference>
<feature type="region of interest" description="Disordered" evidence="1">
    <location>
        <begin position="3796"/>
        <end position="3815"/>
    </location>
</feature>
<dbReference type="InterPro" id="IPR047589">
    <property type="entry name" value="DUF11_rpt"/>
</dbReference>
<evidence type="ECO:0000313" key="3">
    <source>
        <dbReference type="EMBL" id="MDX6189434.1"/>
    </source>
</evidence>
<feature type="region of interest" description="Disordered" evidence="1">
    <location>
        <begin position="4070"/>
        <end position="4091"/>
    </location>
</feature>
<protein>
    <submittedName>
        <fullName evidence="3">Gliding motility-associated C-terminal domain-containing protein</fullName>
    </submittedName>
</protein>
<organism evidence="3 4">
    <name type="scientific">Flavobacterium cupriresistens</name>
    <dbReference type="NCBI Taxonomy" id="2893885"/>
    <lineage>
        <taxon>Bacteria</taxon>
        <taxon>Pseudomonadati</taxon>
        <taxon>Bacteroidota</taxon>
        <taxon>Flavobacteriia</taxon>
        <taxon>Flavobacteriales</taxon>
        <taxon>Flavobacteriaceae</taxon>
        <taxon>Flavobacterium</taxon>
    </lineage>
</organism>
<dbReference type="PROSITE" id="PS50093">
    <property type="entry name" value="PKD"/>
    <property type="match status" value="1"/>
</dbReference>
<dbReference type="Pfam" id="PF24346">
    <property type="entry name" value="DUF7507"/>
    <property type="match status" value="3"/>
</dbReference>
<comment type="caution">
    <text evidence="3">The sequence shown here is derived from an EMBL/GenBank/DDBJ whole genome shotgun (WGS) entry which is preliminary data.</text>
</comment>
<dbReference type="InterPro" id="IPR013783">
    <property type="entry name" value="Ig-like_fold"/>
</dbReference>
<dbReference type="InterPro" id="IPR025667">
    <property type="entry name" value="SprB_repeat"/>
</dbReference>
<feature type="region of interest" description="Disordered" evidence="1">
    <location>
        <begin position="1"/>
        <end position="22"/>
    </location>
</feature>
<evidence type="ECO:0000313" key="4">
    <source>
        <dbReference type="Proteomes" id="UP001273350"/>
    </source>
</evidence>
<dbReference type="Gene3D" id="2.60.40.10">
    <property type="entry name" value="Immunoglobulins"/>
    <property type="match status" value="1"/>
</dbReference>
<dbReference type="NCBIfam" id="TIGR01451">
    <property type="entry name" value="B_ant_repeat"/>
    <property type="match status" value="2"/>
</dbReference>
<dbReference type="Pfam" id="PF13585">
    <property type="entry name" value="CHU_C"/>
    <property type="match status" value="1"/>
</dbReference>
<feature type="compositionally biased region" description="Low complexity" evidence="1">
    <location>
        <begin position="3798"/>
        <end position="3813"/>
    </location>
</feature>